<proteinExistence type="predicted"/>
<feature type="compositionally biased region" description="Low complexity" evidence="1">
    <location>
        <begin position="129"/>
        <end position="139"/>
    </location>
</feature>
<feature type="compositionally biased region" description="Acidic residues" evidence="1">
    <location>
        <begin position="199"/>
        <end position="210"/>
    </location>
</feature>
<evidence type="ECO:0008006" key="6">
    <source>
        <dbReference type="Google" id="ProtNLM"/>
    </source>
</evidence>
<feature type="compositionally biased region" description="Basic residues" evidence="1">
    <location>
        <begin position="569"/>
        <end position="578"/>
    </location>
</feature>
<name>A0A6V0B635_9STRA</name>
<feature type="compositionally biased region" description="Basic and acidic residues" evidence="1">
    <location>
        <begin position="211"/>
        <end position="224"/>
    </location>
</feature>
<evidence type="ECO:0000256" key="1">
    <source>
        <dbReference type="SAM" id="MobiDB-lite"/>
    </source>
</evidence>
<feature type="region of interest" description="Disordered" evidence="1">
    <location>
        <begin position="129"/>
        <end position="158"/>
    </location>
</feature>
<feature type="region of interest" description="Disordered" evidence="1">
    <location>
        <begin position="563"/>
        <end position="587"/>
    </location>
</feature>
<reference evidence="5" key="1">
    <citation type="submission" date="2021-01" db="EMBL/GenBank/DDBJ databases">
        <authorList>
            <person name="Corre E."/>
            <person name="Pelletier E."/>
            <person name="Niang G."/>
            <person name="Scheremetjew M."/>
            <person name="Finn R."/>
            <person name="Kale V."/>
            <person name="Holt S."/>
            <person name="Cochrane G."/>
            <person name="Meng A."/>
            <person name="Brown T."/>
            <person name="Cohen L."/>
        </authorList>
    </citation>
    <scope>NUCLEOTIDE SEQUENCE</scope>
    <source>
        <strain evidence="5">10249 10 AB</strain>
    </source>
</reference>
<accession>A0A6V0B635</accession>
<dbReference type="AlphaFoldDB" id="A0A6V0B635"/>
<feature type="compositionally biased region" description="Polar residues" evidence="1">
    <location>
        <begin position="257"/>
        <end position="267"/>
    </location>
</feature>
<evidence type="ECO:0000313" key="4">
    <source>
        <dbReference type="EMBL" id="CAE0723645.1"/>
    </source>
</evidence>
<dbReference type="PANTHER" id="PTHR13391">
    <property type="entry name" value="MITOCHONDRIAL DISTRIBUTION REGULATOR MISATO"/>
    <property type="match status" value="1"/>
</dbReference>
<protein>
    <recommendedName>
        <fullName evidence="6">Misato Segment II tubulin-like domain-containing protein</fullName>
    </recommendedName>
</protein>
<feature type="region of interest" description="Disordered" evidence="1">
    <location>
        <begin position="245"/>
        <end position="271"/>
    </location>
</feature>
<feature type="region of interest" description="Disordered" evidence="1">
    <location>
        <begin position="383"/>
        <end position="412"/>
    </location>
</feature>
<dbReference type="InterPro" id="IPR049942">
    <property type="entry name" value="DML1/Misato"/>
</dbReference>
<dbReference type="GO" id="GO:0007005">
    <property type="term" value="P:mitochondrion organization"/>
    <property type="evidence" value="ECO:0007669"/>
    <property type="project" value="InterPro"/>
</dbReference>
<evidence type="ECO:0000313" key="5">
    <source>
        <dbReference type="EMBL" id="CAE0723646.1"/>
    </source>
</evidence>
<dbReference type="EMBL" id="HBIX01023624">
    <property type="protein sequence ID" value="CAE0723645.1"/>
    <property type="molecule type" value="Transcribed_RNA"/>
</dbReference>
<dbReference type="PANTHER" id="PTHR13391:SF0">
    <property type="entry name" value="PROTEIN MISATO HOMOLOG 1"/>
    <property type="match status" value="1"/>
</dbReference>
<gene>
    <name evidence="2" type="ORF">PAUS00366_LOCUS16399</name>
    <name evidence="3" type="ORF">PAUS00366_LOCUS16400</name>
    <name evidence="4" type="ORF">PAUS00366_LOCUS16401</name>
    <name evidence="5" type="ORF">PAUS00366_LOCUS16402</name>
</gene>
<evidence type="ECO:0000313" key="2">
    <source>
        <dbReference type="EMBL" id="CAE0723643.1"/>
    </source>
</evidence>
<feature type="compositionally biased region" description="Low complexity" evidence="1">
    <location>
        <begin position="402"/>
        <end position="412"/>
    </location>
</feature>
<dbReference type="EMBL" id="HBIX01023622">
    <property type="protein sequence ID" value="CAE0723643.1"/>
    <property type="molecule type" value="Transcribed_RNA"/>
</dbReference>
<evidence type="ECO:0000313" key="3">
    <source>
        <dbReference type="EMBL" id="CAE0723644.1"/>
    </source>
</evidence>
<dbReference type="EMBL" id="HBIX01023623">
    <property type="protein sequence ID" value="CAE0723644.1"/>
    <property type="molecule type" value="Transcribed_RNA"/>
</dbReference>
<organism evidence="5">
    <name type="scientific">Pseudo-nitzschia australis</name>
    <dbReference type="NCBI Taxonomy" id="44445"/>
    <lineage>
        <taxon>Eukaryota</taxon>
        <taxon>Sar</taxon>
        <taxon>Stramenopiles</taxon>
        <taxon>Ochrophyta</taxon>
        <taxon>Bacillariophyta</taxon>
        <taxon>Bacillariophyceae</taxon>
        <taxon>Bacillariophycidae</taxon>
        <taxon>Bacillariales</taxon>
        <taxon>Bacillariaceae</taxon>
        <taxon>Pseudo-nitzschia</taxon>
    </lineage>
</organism>
<feature type="compositionally biased region" description="Polar residues" evidence="1">
    <location>
        <begin position="140"/>
        <end position="155"/>
    </location>
</feature>
<feature type="region of interest" description="Disordered" evidence="1">
    <location>
        <begin position="170"/>
        <end position="230"/>
    </location>
</feature>
<feature type="compositionally biased region" description="Polar residues" evidence="1">
    <location>
        <begin position="178"/>
        <end position="194"/>
    </location>
</feature>
<sequence length="789" mass="86524">MPSSSSSSSSSPRETIQISLGPSANAITAHLLNLQGLAATSSSSSSDDNYCDAVTTHYYARGATPRESGTLVPRVLMIDEATHHVPASMATAAAGGAAANRSFSLARNGADAQAFWNGPIQVLGDNGNDNDNALGWNGNINSNSAHPPSDSSRTTPPFWKAASNMAYSSHSRYHGAGQNDSPGHRYSTNPNNSRHVVWDDDDEEEDEEDPFDRLRREQQNERRWKTQTSLALGQELDQLMAEEFRHEPTTTSPPPEQSNKSPPSTTKGFHLNHWTDIWMPPRDEKSRVILPFSSNSQLVPHWNASYQCDGNNSGSTVPFFQEWKEDTLFESVRHMLEACDYGIQGVSIATEGHGIYASLATYLLEEVKQECKSAGRLIYHTTDEKIGSETEGGSAPKHPSGTDDGSFSPSSSLSWQEAQVNRIRKQMSLGLALHDFTEKAHAVLPLRLPVHTTSQDATNGSSSLSWFRATARVAMALEAGTLPFRLNGTTPMSRIGLQNAPFLASHGSSDASWGSTATRLTFSEFLRVLQPSSSHSMLELDVLSQGMDNREFYDSIQGGTCVERDQRMRQSRGHNYRTRPRDVAPGAWMQDARQNAAATGSRGLLSSLSHSYTEKNSNSNLDRTLHHHFAMSTSVRPVLSLSSDNTDETSMANYLTCLMQGMGIHYRPERSMATILNQSLGQLTFSSKGGGSNYAAGIYWKHVIPRVETPVVAVLGNTTRSFASLDKTATDMKAAMRTPRFRGYYNRDVSNGVLPEMEDCDEALEACFNKRDVYRPPSGSGLLGIEEDY</sequence>
<dbReference type="GO" id="GO:0005737">
    <property type="term" value="C:cytoplasm"/>
    <property type="evidence" value="ECO:0007669"/>
    <property type="project" value="TreeGrafter"/>
</dbReference>
<dbReference type="EMBL" id="HBIX01023625">
    <property type="protein sequence ID" value="CAE0723646.1"/>
    <property type="molecule type" value="Transcribed_RNA"/>
</dbReference>